<dbReference type="Proteomes" id="UP000190460">
    <property type="component" value="Unassembled WGS sequence"/>
</dbReference>
<feature type="binding site" evidence="12">
    <location>
        <position position="66"/>
    </location>
    <ligand>
        <name>Mg(2+)</name>
        <dbReference type="ChEBI" id="CHEBI:18420"/>
        <label>1</label>
        <note>catalytic</note>
    </ligand>
</feature>
<comment type="catalytic activity">
    <reaction evidence="1">
        <text>a myo-inositol phosphate + H2O = myo-inositol + phosphate</text>
        <dbReference type="Rhea" id="RHEA:24056"/>
        <dbReference type="ChEBI" id="CHEBI:15377"/>
        <dbReference type="ChEBI" id="CHEBI:17268"/>
        <dbReference type="ChEBI" id="CHEBI:43474"/>
        <dbReference type="ChEBI" id="CHEBI:84139"/>
        <dbReference type="EC" id="3.1.3.25"/>
    </reaction>
</comment>
<comment type="similarity">
    <text evidence="4">Belongs to the inositol monophosphatase superfamily.</text>
</comment>
<gene>
    <name evidence="13" type="ORF">SAMN02745130_02262</name>
</gene>
<dbReference type="GO" id="GO:0008934">
    <property type="term" value="F:inositol monophosphate 1-phosphatase activity"/>
    <property type="evidence" value="ECO:0007669"/>
    <property type="project" value="TreeGrafter"/>
</dbReference>
<dbReference type="Gene3D" id="3.40.190.80">
    <property type="match status" value="1"/>
</dbReference>
<protein>
    <recommendedName>
        <fullName evidence="10">Nus factor SuhB</fullName>
        <ecNumber evidence="5">3.1.3.25</ecNumber>
    </recommendedName>
    <alternativeName>
        <fullName evidence="11">Inositol-1-monophosphatase</fullName>
    </alternativeName>
</protein>
<dbReference type="GO" id="GO:0046854">
    <property type="term" value="P:phosphatidylinositol phosphate biosynthetic process"/>
    <property type="evidence" value="ECO:0007669"/>
    <property type="project" value="InterPro"/>
</dbReference>
<dbReference type="PRINTS" id="PR00378">
    <property type="entry name" value="LIIMPHPHTASE"/>
</dbReference>
<dbReference type="RefSeq" id="WP_234975861.1">
    <property type="nucleotide sequence ID" value="NZ_FUYB01000010.1"/>
</dbReference>
<feature type="binding site" evidence="12">
    <location>
        <position position="207"/>
    </location>
    <ligand>
        <name>Mg(2+)</name>
        <dbReference type="ChEBI" id="CHEBI:18420"/>
        <label>1</label>
        <note>catalytic</note>
    </ligand>
</feature>
<keyword evidence="8" id="KW-0805">Transcription regulation</keyword>
<evidence type="ECO:0000256" key="7">
    <source>
        <dbReference type="ARBA" id="ARBA00022801"/>
    </source>
</evidence>
<organism evidence="13 14">
    <name type="scientific">Thiothrix eikelboomii</name>
    <dbReference type="NCBI Taxonomy" id="92487"/>
    <lineage>
        <taxon>Bacteria</taxon>
        <taxon>Pseudomonadati</taxon>
        <taxon>Pseudomonadota</taxon>
        <taxon>Gammaproteobacteria</taxon>
        <taxon>Thiotrichales</taxon>
        <taxon>Thiotrichaceae</taxon>
        <taxon>Thiothrix</taxon>
    </lineage>
</organism>
<keyword evidence="8" id="KW-0889">Transcription antitermination</keyword>
<evidence type="ECO:0000256" key="5">
    <source>
        <dbReference type="ARBA" id="ARBA00013106"/>
    </source>
</evidence>
<feature type="binding site" evidence="12">
    <location>
        <position position="82"/>
    </location>
    <ligand>
        <name>Mg(2+)</name>
        <dbReference type="ChEBI" id="CHEBI:18420"/>
        <label>1</label>
        <note>catalytic</note>
    </ligand>
</feature>
<dbReference type="FunFam" id="3.30.540.10:FF:000003">
    <property type="entry name" value="Inositol-1-monophosphatase"/>
    <property type="match status" value="1"/>
</dbReference>
<proteinExistence type="inferred from homology"/>
<comment type="pathway">
    <text evidence="3">Polyol metabolism; myo-inositol biosynthesis; myo-inositol from D-glucose 6-phosphate: step 2/2.</text>
</comment>
<evidence type="ECO:0000256" key="9">
    <source>
        <dbReference type="ARBA" id="ARBA00022842"/>
    </source>
</evidence>
<dbReference type="EC" id="3.1.3.25" evidence="5"/>
<keyword evidence="14" id="KW-1185">Reference proteome</keyword>
<dbReference type="InterPro" id="IPR000760">
    <property type="entry name" value="Inositol_monophosphatase-like"/>
</dbReference>
<dbReference type="InterPro" id="IPR020583">
    <property type="entry name" value="Inositol_monoP_metal-BS"/>
</dbReference>
<dbReference type="Gene3D" id="3.30.540.10">
    <property type="entry name" value="Fructose-1,6-Bisphosphatase, subunit A, domain 1"/>
    <property type="match status" value="1"/>
</dbReference>
<feature type="binding site" evidence="12">
    <location>
        <position position="84"/>
    </location>
    <ligand>
        <name>Mg(2+)</name>
        <dbReference type="ChEBI" id="CHEBI:18420"/>
        <label>1</label>
        <note>catalytic</note>
    </ligand>
</feature>
<dbReference type="GO" id="GO:0006021">
    <property type="term" value="P:inositol biosynthetic process"/>
    <property type="evidence" value="ECO:0007669"/>
    <property type="project" value="UniProtKB-UniPathway"/>
</dbReference>
<name>A0A1T4WY16_9GAMM</name>
<evidence type="ECO:0000256" key="4">
    <source>
        <dbReference type="ARBA" id="ARBA00009759"/>
    </source>
</evidence>
<evidence type="ECO:0000256" key="1">
    <source>
        <dbReference type="ARBA" id="ARBA00001033"/>
    </source>
</evidence>
<dbReference type="GO" id="GO:0046872">
    <property type="term" value="F:metal ion binding"/>
    <property type="evidence" value="ECO:0007669"/>
    <property type="project" value="UniProtKB-KW"/>
</dbReference>
<dbReference type="PANTHER" id="PTHR20854">
    <property type="entry name" value="INOSITOL MONOPHOSPHATASE"/>
    <property type="match status" value="1"/>
</dbReference>
<dbReference type="PROSITE" id="PS00629">
    <property type="entry name" value="IMP_1"/>
    <property type="match status" value="1"/>
</dbReference>
<evidence type="ECO:0000256" key="3">
    <source>
        <dbReference type="ARBA" id="ARBA00005152"/>
    </source>
</evidence>
<dbReference type="UniPathway" id="UPA00823">
    <property type="reaction ID" value="UER00788"/>
</dbReference>
<sequence length="261" mass="28351">MMSPFLHTALEAARTAQEIILHYYHGSFDIELKPDQSPVTIADLEAEQAIKNLILARFPEHGFFGEETGKTNPDAEYTWLIDPIDGTKSFVRRYPMFSTQIALMQGSELILGVSNAPAFGELAYAERGQGAFLNNQPLKVSGYTELKQAALSLGNIASLAASPQWAALGQIIPQVQRIRGYGDFLHYHLLASGKLEIVIESDVNILDVAALSVIVQEAGGVLTDLNGQTLNLASTSILAAASPELHQQVLQHLHYQGINAS</sequence>
<keyword evidence="7" id="KW-0378">Hydrolase</keyword>
<dbReference type="Pfam" id="PF00459">
    <property type="entry name" value="Inositol_P"/>
    <property type="match status" value="1"/>
</dbReference>
<accession>A0A1T4WY16</accession>
<evidence type="ECO:0000313" key="13">
    <source>
        <dbReference type="EMBL" id="SKA82204.1"/>
    </source>
</evidence>
<dbReference type="EMBL" id="FUYB01000010">
    <property type="protein sequence ID" value="SKA82204.1"/>
    <property type="molecule type" value="Genomic_DNA"/>
</dbReference>
<evidence type="ECO:0000256" key="12">
    <source>
        <dbReference type="PIRSR" id="PIRSR600760-2"/>
    </source>
</evidence>
<evidence type="ECO:0000313" key="14">
    <source>
        <dbReference type="Proteomes" id="UP000190460"/>
    </source>
</evidence>
<comment type="cofactor">
    <cofactor evidence="2 12">
        <name>Mg(2+)</name>
        <dbReference type="ChEBI" id="CHEBI:18420"/>
    </cofactor>
</comment>
<keyword evidence="6 12" id="KW-0479">Metal-binding</keyword>
<dbReference type="AlphaFoldDB" id="A0A1T4WY16"/>
<dbReference type="PANTHER" id="PTHR20854:SF4">
    <property type="entry name" value="INOSITOL-1-MONOPHOSPHATASE-RELATED"/>
    <property type="match status" value="1"/>
</dbReference>
<dbReference type="GO" id="GO:0031564">
    <property type="term" value="P:transcription antitermination"/>
    <property type="evidence" value="ECO:0007669"/>
    <property type="project" value="UniProtKB-KW"/>
</dbReference>
<dbReference type="InterPro" id="IPR020552">
    <property type="entry name" value="Inositol_monoPase_Li-sen"/>
</dbReference>
<dbReference type="STRING" id="92487.SAMN02745130_02262"/>
<keyword evidence="8" id="KW-0804">Transcription</keyword>
<evidence type="ECO:0000256" key="6">
    <source>
        <dbReference type="ARBA" id="ARBA00022723"/>
    </source>
</evidence>
<evidence type="ECO:0000256" key="10">
    <source>
        <dbReference type="ARBA" id="ARBA00023884"/>
    </source>
</evidence>
<dbReference type="GO" id="GO:0007165">
    <property type="term" value="P:signal transduction"/>
    <property type="evidence" value="ECO:0007669"/>
    <property type="project" value="TreeGrafter"/>
</dbReference>
<feature type="binding site" evidence="12">
    <location>
        <position position="85"/>
    </location>
    <ligand>
        <name>Mg(2+)</name>
        <dbReference type="ChEBI" id="CHEBI:18420"/>
        <label>1</label>
        <note>catalytic</note>
    </ligand>
</feature>
<evidence type="ECO:0000256" key="11">
    <source>
        <dbReference type="ARBA" id="ARBA00030730"/>
    </source>
</evidence>
<reference evidence="13 14" key="1">
    <citation type="submission" date="2017-02" db="EMBL/GenBank/DDBJ databases">
        <authorList>
            <person name="Peterson S.W."/>
        </authorList>
    </citation>
    <scope>NUCLEOTIDE SEQUENCE [LARGE SCALE GENOMIC DNA]</scope>
    <source>
        <strain evidence="13 14">ATCC 49788</strain>
    </source>
</reference>
<keyword evidence="9 12" id="KW-0460">Magnesium</keyword>
<evidence type="ECO:0000256" key="2">
    <source>
        <dbReference type="ARBA" id="ARBA00001946"/>
    </source>
</evidence>
<dbReference type="SUPFAM" id="SSF56655">
    <property type="entry name" value="Carbohydrate phosphatase"/>
    <property type="match status" value="1"/>
</dbReference>
<dbReference type="PRINTS" id="PR00377">
    <property type="entry name" value="IMPHPHTASES"/>
</dbReference>
<evidence type="ECO:0000256" key="8">
    <source>
        <dbReference type="ARBA" id="ARBA00022814"/>
    </source>
</evidence>